<keyword evidence="2" id="KW-1185">Reference proteome</keyword>
<evidence type="ECO:0000313" key="1">
    <source>
        <dbReference type="EMBL" id="CAJ2505586.1"/>
    </source>
</evidence>
<sequence length="181" mass="19638">MSATKLEYPEDSFPTLKPAFIVKAWGISDQFPCGDVWTGGTLLAVPFYDGIVESVGGFEPRFKFEIKHGCDYFKIDQDKAHGRLVVKVILSDDEGRAVTMTVYGICELNNVNMPILMGDPSAASAPFGYSMEHISFESGHDGYKPLESMLFAGSQRFTAGGHGSLGIEVRASRIISGTGTE</sequence>
<evidence type="ECO:0000313" key="2">
    <source>
        <dbReference type="Proteomes" id="UP001295740"/>
    </source>
</evidence>
<protein>
    <submittedName>
        <fullName evidence="1">Uu.00g129800.m01.CDS01</fullName>
    </submittedName>
</protein>
<dbReference type="Proteomes" id="UP001295740">
    <property type="component" value="Unassembled WGS sequence"/>
</dbReference>
<proteinExistence type="predicted"/>
<accession>A0AAI8VJ63</accession>
<dbReference type="Gene3D" id="2.40.160.20">
    <property type="match status" value="1"/>
</dbReference>
<dbReference type="EMBL" id="CAUWAG010000007">
    <property type="protein sequence ID" value="CAJ2505586.1"/>
    <property type="molecule type" value="Genomic_DNA"/>
</dbReference>
<name>A0AAI8VJ63_9PEZI</name>
<dbReference type="AlphaFoldDB" id="A0AAI8VJ63"/>
<dbReference type="Pfam" id="PF11578">
    <property type="entry name" value="DUF3237"/>
    <property type="match status" value="1"/>
</dbReference>
<organism evidence="1 2">
    <name type="scientific">Anthostomella pinea</name>
    <dbReference type="NCBI Taxonomy" id="933095"/>
    <lineage>
        <taxon>Eukaryota</taxon>
        <taxon>Fungi</taxon>
        <taxon>Dikarya</taxon>
        <taxon>Ascomycota</taxon>
        <taxon>Pezizomycotina</taxon>
        <taxon>Sordariomycetes</taxon>
        <taxon>Xylariomycetidae</taxon>
        <taxon>Xylariales</taxon>
        <taxon>Xylariaceae</taxon>
        <taxon>Anthostomella</taxon>
    </lineage>
</organism>
<gene>
    <name evidence="1" type="ORF">KHLLAP_LOCUS6054</name>
</gene>
<comment type="caution">
    <text evidence="1">The sequence shown here is derived from an EMBL/GenBank/DDBJ whole genome shotgun (WGS) entry which is preliminary data.</text>
</comment>
<reference evidence="1" key="1">
    <citation type="submission" date="2023-10" db="EMBL/GenBank/DDBJ databases">
        <authorList>
            <person name="Hackl T."/>
        </authorList>
    </citation>
    <scope>NUCLEOTIDE SEQUENCE</scope>
</reference>